<dbReference type="GeneID" id="109537861"/>
<keyword evidence="3" id="KW-1185">Reference proteome</keyword>
<dbReference type="EnsemblMetazoa" id="XM_019904790.1">
    <property type="protein sequence ID" value="XP_019760349.1"/>
    <property type="gene ID" value="LOC109537861"/>
</dbReference>
<keyword evidence="1" id="KW-0732">Signal</keyword>
<organism evidence="2 3">
    <name type="scientific">Dendroctonus ponderosae</name>
    <name type="common">Mountain pine beetle</name>
    <dbReference type="NCBI Taxonomy" id="77166"/>
    <lineage>
        <taxon>Eukaryota</taxon>
        <taxon>Metazoa</taxon>
        <taxon>Ecdysozoa</taxon>
        <taxon>Arthropoda</taxon>
        <taxon>Hexapoda</taxon>
        <taxon>Insecta</taxon>
        <taxon>Pterygota</taxon>
        <taxon>Neoptera</taxon>
        <taxon>Endopterygota</taxon>
        <taxon>Coleoptera</taxon>
        <taxon>Polyphaga</taxon>
        <taxon>Cucujiformia</taxon>
        <taxon>Curculionidae</taxon>
        <taxon>Scolytinae</taxon>
        <taxon>Dendroctonus</taxon>
    </lineage>
</organism>
<evidence type="ECO:0000313" key="3">
    <source>
        <dbReference type="Proteomes" id="UP000019118"/>
    </source>
</evidence>
<feature type="chain" id="PRO_5043692147" description="Allatostatin CC" evidence="1">
    <location>
        <begin position="25"/>
        <end position="144"/>
    </location>
</feature>
<reference evidence="3" key="1">
    <citation type="journal article" date="2013" name="Genome Biol.">
        <title>Draft genome of the mountain pine beetle, Dendroctonus ponderosae Hopkins, a major forest pest.</title>
        <authorList>
            <person name="Keeling C.I."/>
            <person name="Yuen M.M."/>
            <person name="Liao N.Y."/>
            <person name="Docking T.R."/>
            <person name="Chan S.K."/>
            <person name="Taylor G.A."/>
            <person name="Palmquist D.L."/>
            <person name="Jackman S.D."/>
            <person name="Nguyen A."/>
            <person name="Li M."/>
            <person name="Henderson H."/>
            <person name="Janes J.K."/>
            <person name="Zhao Y."/>
            <person name="Pandoh P."/>
            <person name="Moore R."/>
            <person name="Sperling F.A."/>
            <person name="Huber D.P."/>
            <person name="Birol I."/>
            <person name="Jones S.J."/>
            <person name="Bohlmann J."/>
        </authorList>
    </citation>
    <scope>NUCLEOTIDE SEQUENCE</scope>
</reference>
<feature type="signal peptide" evidence="1">
    <location>
        <begin position="1"/>
        <end position="24"/>
    </location>
</feature>
<evidence type="ECO:0000313" key="2">
    <source>
        <dbReference type="EnsemblMetazoa" id="XP_019760349.1"/>
    </source>
</evidence>
<evidence type="ECO:0000256" key="1">
    <source>
        <dbReference type="SAM" id="SignalP"/>
    </source>
</evidence>
<reference evidence="2" key="2">
    <citation type="submission" date="2024-08" db="UniProtKB">
        <authorList>
            <consortium name="EnsemblMetazoa"/>
        </authorList>
    </citation>
    <scope>IDENTIFICATION</scope>
</reference>
<protein>
    <recommendedName>
        <fullName evidence="4">Allatostatin CC</fullName>
    </recommendedName>
</protein>
<sequence>MHMAIVLVAFHCLISTSPLKEVSAIPIKTSQLMEKRSAIPDRINEDYPEYPLGLRYDEYPMIVPKKRTALLVNRLMVALKDALEEEEREKNPTISSVFGSSGNLYSDDVRTMDLQRRGHQPSLSNGQNKPRLYWRCYFNAVTCF</sequence>
<dbReference type="AlphaFoldDB" id="A0AAR5PH20"/>
<dbReference type="CTD" id="34538"/>
<dbReference type="Proteomes" id="UP000019118">
    <property type="component" value="Unassembled WGS sequence"/>
</dbReference>
<proteinExistence type="predicted"/>
<name>A0AAR5PH20_DENPD</name>
<dbReference type="RefSeq" id="XP_048519929.1">
    <property type="nucleotide sequence ID" value="XM_048663972.1"/>
</dbReference>
<accession>A0AAR5PH20</accession>
<evidence type="ECO:0008006" key="4">
    <source>
        <dbReference type="Google" id="ProtNLM"/>
    </source>
</evidence>
<dbReference type="KEGG" id="dpa:109537861"/>
<dbReference type="RefSeq" id="XP_019760349.1">
    <property type="nucleotide sequence ID" value="XM_019904790.2"/>
</dbReference>